<sequence>MLNIEQLQPYTVETLKKICADRRDTIEHMQKFGTTFEKAVALVILTAGGEKSAV</sequence>
<evidence type="ECO:0000313" key="1">
    <source>
        <dbReference type="EMBL" id="BAW30382.1"/>
    </source>
</evidence>
<gene>
    <name evidence="1" type="ORF">MESMT1_2452</name>
</gene>
<proteinExistence type="predicted"/>
<dbReference type="EMBL" id="AP017646">
    <property type="protein sequence ID" value="BAW30382.1"/>
    <property type="molecule type" value="Genomic_DNA"/>
</dbReference>
<dbReference type="AlphaFoldDB" id="A0A3G9CVP0"/>
<name>A0A3G9CVP0_METTE</name>
<protein>
    <submittedName>
        <fullName evidence="1">Uncharacterized protein</fullName>
    </submittedName>
</protein>
<evidence type="ECO:0000313" key="2">
    <source>
        <dbReference type="Proteomes" id="UP000265557"/>
    </source>
</evidence>
<reference evidence="1 2" key="1">
    <citation type="submission" date="2016-09" db="EMBL/GenBank/DDBJ databases">
        <title>Complete Genome Sequence of Methanosarcina thermophila MT-1.</title>
        <authorList>
            <person name="Kouzuma A."/>
        </authorList>
    </citation>
    <scope>NUCLEOTIDE SEQUENCE [LARGE SCALE GENOMIC DNA]</scope>
    <source>
        <strain evidence="1 2">MT-1</strain>
    </source>
</reference>
<organism evidence="1 2">
    <name type="scientific">Methanosarcina thermophila</name>
    <dbReference type="NCBI Taxonomy" id="2210"/>
    <lineage>
        <taxon>Archaea</taxon>
        <taxon>Methanobacteriati</taxon>
        <taxon>Methanobacteriota</taxon>
        <taxon>Stenosarchaea group</taxon>
        <taxon>Methanomicrobia</taxon>
        <taxon>Methanosarcinales</taxon>
        <taxon>Methanosarcinaceae</taxon>
        <taxon>Methanosarcina</taxon>
    </lineage>
</organism>
<accession>A0A3G9CVP0</accession>
<dbReference type="Proteomes" id="UP000265557">
    <property type="component" value="Chromosome"/>
</dbReference>